<dbReference type="EMBL" id="MVHT01000036">
    <property type="protein sequence ID" value="ORB04209.1"/>
    <property type="molecule type" value="Genomic_DNA"/>
</dbReference>
<dbReference type="RefSeq" id="WP_069418463.1">
    <property type="nucleotide sequence ID" value="NZ_CBCRZH010000034.1"/>
</dbReference>
<dbReference type="InterPro" id="IPR036291">
    <property type="entry name" value="NAD(P)-bd_dom_sf"/>
</dbReference>
<dbReference type="SUPFAM" id="SSF51735">
    <property type="entry name" value="NAD(P)-binding Rossmann-fold domains"/>
    <property type="match status" value="1"/>
</dbReference>
<keyword evidence="5" id="KW-1185">Reference proteome</keyword>
<keyword evidence="2" id="KW-0560">Oxidoreductase</keyword>
<dbReference type="PANTHER" id="PTHR24322">
    <property type="entry name" value="PKSB"/>
    <property type="match status" value="1"/>
</dbReference>
<evidence type="ECO:0000256" key="1">
    <source>
        <dbReference type="ARBA" id="ARBA00006484"/>
    </source>
</evidence>
<comment type="caution">
    <text evidence="4">The sequence shown here is derived from an EMBL/GenBank/DDBJ whole genome shotgun (WGS) entry which is preliminary data.</text>
</comment>
<dbReference type="AlphaFoldDB" id="A0A1E3SI83"/>
<comment type="similarity">
    <text evidence="1 3">Belongs to the short-chain dehydrogenases/reductases (SDR) family.</text>
</comment>
<dbReference type="STRING" id="28445.BHQ20_06885"/>
<proteinExistence type="inferred from homology"/>
<name>A0A1E3SI83_MYCIE</name>
<dbReference type="FunFam" id="3.40.50.720:FF:000084">
    <property type="entry name" value="Short-chain dehydrogenase reductase"/>
    <property type="match status" value="1"/>
</dbReference>
<evidence type="ECO:0000256" key="3">
    <source>
        <dbReference type="RuleBase" id="RU000363"/>
    </source>
</evidence>
<gene>
    <name evidence="4" type="ORF">BST27_14635</name>
</gene>
<dbReference type="PRINTS" id="PR00080">
    <property type="entry name" value="SDRFAMILY"/>
</dbReference>
<dbReference type="PANTHER" id="PTHR24322:SF736">
    <property type="entry name" value="RETINOL DEHYDROGENASE 10"/>
    <property type="match status" value="1"/>
</dbReference>
<sequence length="282" mass="29922">MAETESIGVKVRGKVVVITGGARGIGLATATALHKLGAKVAIGDIDEATVKEAGADLGLDVYGKLDVTDRDSFSDFLDQVERQLGPIDVLVNNAGIMPVGRIVDEPDAVTRRILDINVYGVILGSKLAAQRMVPRGRGHVINVASLAGEMHIVGLATYCASKHAVLGFTDSARLEYRSAGVHFSSVLPTFVNTELTAGTAGIKGFKNAEPEDIANAVIGLIAQPKPRVRVTRAAGAAVVMQKFMPRIVREALNRSAGGDHVFTDDVDVEKRRAYEARARGEE</sequence>
<dbReference type="Pfam" id="PF00106">
    <property type="entry name" value="adh_short"/>
    <property type="match status" value="1"/>
</dbReference>
<dbReference type="GO" id="GO:0016616">
    <property type="term" value="F:oxidoreductase activity, acting on the CH-OH group of donors, NAD or NADP as acceptor"/>
    <property type="evidence" value="ECO:0007669"/>
    <property type="project" value="TreeGrafter"/>
</dbReference>
<dbReference type="PROSITE" id="PS00061">
    <property type="entry name" value="ADH_SHORT"/>
    <property type="match status" value="1"/>
</dbReference>
<reference evidence="4 5" key="1">
    <citation type="submission" date="2017-02" db="EMBL/GenBank/DDBJ databases">
        <title>The new phylogeny of genus Mycobacterium.</title>
        <authorList>
            <person name="Tortoli E."/>
            <person name="Trovato A."/>
            <person name="Cirillo D.M."/>
        </authorList>
    </citation>
    <scope>NUCLEOTIDE SEQUENCE [LARGE SCALE GENOMIC DNA]</scope>
    <source>
        <strain evidence="4 5">DSM 44049</strain>
    </source>
</reference>
<organism evidence="4 5">
    <name type="scientific">Mycobacterium intermedium</name>
    <dbReference type="NCBI Taxonomy" id="28445"/>
    <lineage>
        <taxon>Bacteria</taxon>
        <taxon>Bacillati</taxon>
        <taxon>Actinomycetota</taxon>
        <taxon>Actinomycetes</taxon>
        <taxon>Mycobacteriales</taxon>
        <taxon>Mycobacteriaceae</taxon>
        <taxon>Mycobacterium</taxon>
        <taxon>Mycobacterium simiae complex</taxon>
    </lineage>
</organism>
<evidence type="ECO:0000313" key="5">
    <source>
        <dbReference type="Proteomes" id="UP000192739"/>
    </source>
</evidence>
<dbReference type="CDD" id="cd05233">
    <property type="entry name" value="SDR_c"/>
    <property type="match status" value="1"/>
</dbReference>
<evidence type="ECO:0000256" key="2">
    <source>
        <dbReference type="ARBA" id="ARBA00023002"/>
    </source>
</evidence>
<dbReference type="InterPro" id="IPR002347">
    <property type="entry name" value="SDR_fam"/>
</dbReference>
<dbReference type="PRINTS" id="PR00081">
    <property type="entry name" value="GDHRDH"/>
</dbReference>
<dbReference type="Proteomes" id="UP000192739">
    <property type="component" value="Unassembled WGS sequence"/>
</dbReference>
<accession>A0A1E3SI83</accession>
<dbReference type="OrthoDB" id="9775296at2"/>
<dbReference type="InterPro" id="IPR020904">
    <property type="entry name" value="Sc_DH/Rdtase_CS"/>
</dbReference>
<protein>
    <submittedName>
        <fullName evidence="4">Short-chain dehydrogenase</fullName>
    </submittedName>
</protein>
<dbReference type="Gene3D" id="3.40.50.720">
    <property type="entry name" value="NAD(P)-binding Rossmann-like Domain"/>
    <property type="match status" value="1"/>
</dbReference>
<dbReference type="NCBIfam" id="NF005878">
    <property type="entry name" value="PRK07825.1"/>
    <property type="match status" value="1"/>
</dbReference>
<evidence type="ECO:0000313" key="4">
    <source>
        <dbReference type="EMBL" id="ORB04209.1"/>
    </source>
</evidence>